<dbReference type="VEuPathDB" id="VectorBase:CSON000170"/>
<reference evidence="3" key="2">
    <citation type="submission" date="2018-07" db="EMBL/GenBank/DDBJ databases">
        <authorList>
            <person name="Quirk P.G."/>
            <person name="Krulwich T.A."/>
        </authorList>
    </citation>
    <scope>NUCLEOTIDE SEQUENCE</scope>
</reference>
<evidence type="ECO:0000313" key="2">
    <source>
        <dbReference type="EMBL" id="SSW99566.1"/>
    </source>
</evidence>
<feature type="region of interest" description="Disordered" evidence="1">
    <location>
        <begin position="43"/>
        <end position="120"/>
    </location>
</feature>
<name>A0A336K3M1_CULSO</name>
<reference evidence="2" key="1">
    <citation type="submission" date="2018-04" db="EMBL/GenBank/DDBJ databases">
        <authorList>
            <person name="Go L.Y."/>
            <person name="Mitchell J.A."/>
        </authorList>
    </citation>
    <scope>NUCLEOTIDE SEQUENCE</scope>
    <source>
        <tissue evidence="2">Whole organism</tissue>
    </source>
</reference>
<dbReference type="EMBL" id="UFQT01000101">
    <property type="protein sequence ID" value="SSX19946.1"/>
    <property type="molecule type" value="Genomic_DNA"/>
</dbReference>
<evidence type="ECO:0000256" key="1">
    <source>
        <dbReference type="SAM" id="MobiDB-lite"/>
    </source>
</evidence>
<dbReference type="AlphaFoldDB" id="A0A336K3M1"/>
<proteinExistence type="predicted"/>
<gene>
    <name evidence="2" type="primary">CSON000170</name>
</gene>
<evidence type="ECO:0000313" key="3">
    <source>
        <dbReference type="EMBL" id="SSX19946.1"/>
    </source>
</evidence>
<sequence length="252" mass="29011">MKFMLPIQKLPNTRCVLLVKRRFLYKSFCKGVFLYNKRLPTEPSGILPKETSHPEIPPSENLPTETSHPEIPPSENLPTETSHPEIPPSEILPTETSHPEIPPSENLPTETSHPEIPPSEILPNETSLSSVFKCDCHNKIFSSLISLRSHNNKQRLNIKGNIYLCGICLKISKTFTCTKEHIRRSKCKNVTEMYVDLDKISTLNLNHEVVFWYKFEYITYTVENFISLLRKLSISNQTFNISQLHNLKHCNI</sequence>
<accession>A0A336K3M1</accession>
<dbReference type="EMBL" id="UFQS01000101">
    <property type="protein sequence ID" value="SSW99566.1"/>
    <property type="molecule type" value="Genomic_DNA"/>
</dbReference>
<organism evidence="2">
    <name type="scientific">Culicoides sonorensis</name>
    <name type="common">Biting midge</name>
    <dbReference type="NCBI Taxonomy" id="179676"/>
    <lineage>
        <taxon>Eukaryota</taxon>
        <taxon>Metazoa</taxon>
        <taxon>Ecdysozoa</taxon>
        <taxon>Arthropoda</taxon>
        <taxon>Hexapoda</taxon>
        <taxon>Insecta</taxon>
        <taxon>Pterygota</taxon>
        <taxon>Neoptera</taxon>
        <taxon>Endopterygota</taxon>
        <taxon>Diptera</taxon>
        <taxon>Nematocera</taxon>
        <taxon>Chironomoidea</taxon>
        <taxon>Ceratopogonidae</taxon>
        <taxon>Ceratopogoninae</taxon>
        <taxon>Culicoides</taxon>
        <taxon>Monoculicoides</taxon>
    </lineage>
</organism>
<protein>
    <submittedName>
        <fullName evidence="2">CSON000170 protein</fullName>
    </submittedName>
</protein>